<dbReference type="Gene3D" id="3.40.220.10">
    <property type="entry name" value="Leucine Aminopeptidase, subunit E, domain 1"/>
    <property type="match status" value="1"/>
</dbReference>
<comment type="caution">
    <text evidence="6">The sequence shown here is derived from an EMBL/GenBank/DDBJ whole genome shotgun (WGS) entry which is preliminary data.</text>
</comment>
<dbReference type="Gene3D" id="3.40.630.10">
    <property type="entry name" value="Zn peptidases"/>
    <property type="match status" value="1"/>
</dbReference>
<evidence type="ECO:0000256" key="1">
    <source>
        <dbReference type="ARBA" id="ARBA00009528"/>
    </source>
</evidence>
<evidence type="ECO:0000259" key="5">
    <source>
        <dbReference type="PROSITE" id="PS00631"/>
    </source>
</evidence>
<dbReference type="PANTHER" id="PTHR11963">
    <property type="entry name" value="LEUCINE AMINOPEPTIDASE-RELATED"/>
    <property type="match status" value="1"/>
</dbReference>
<accession>A0A1Y1X8C9</accession>
<dbReference type="Pfam" id="PF00883">
    <property type="entry name" value="Peptidase_M17"/>
    <property type="match status" value="1"/>
</dbReference>
<name>A0A1Y1X8C9_9FUNG</name>
<dbReference type="InterPro" id="IPR011356">
    <property type="entry name" value="Leucine_aapep/pepB"/>
</dbReference>
<dbReference type="PANTHER" id="PTHR11963:SF23">
    <property type="entry name" value="CYTOSOL AMINOPEPTIDASE"/>
    <property type="match status" value="1"/>
</dbReference>
<dbReference type="STRING" id="1754192.A0A1Y1X8C9"/>
<keyword evidence="3" id="KW-0645">Protease</keyword>
<dbReference type="CDD" id="cd00433">
    <property type="entry name" value="Peptidase_M17"/>
    <property type="match status" value="1"/>
</dbReference>
<sequence>MQELVSLRLTLQNFVKGNSFSFSNSLNVLYQKRLKSDALIISAYKDKIDKEFKLNLTKEIKNETVQKELIKRLKASRFEGKKFEMRSLFGFSEYNDKLPDIIQVVGLGEKHKINADINRKAAALSSSAITKLVNNPLEISVGPFNDIKAVSEGLHLRSFDYKNIFNGKIDKRIKYYLNEGSEKEKEEWSKGKIFSNAQNLSRYFSELPSNYLTPTIFCDTATKLLQKEKNIEIYIRNLDWIKQKKMGAIMAVTKGSIEEPKFLEIYYRGKKDDNTADIGFIGKGVCFDSGGISLKPPKDMKEMKGDLGGGACLVGMMKAISKLEIPINIAVFIPLAENMPSGSAIKPGDVVYACNNKSIEIDNTDAEGRLLLSDALFYAGTQDILPVKKGKEGALITIATLTGAIGVALGNVYSGVFTNDNSLWKSLKHAGRKANDPFWRMPLNEEYHKLITSNVADLKNSGGRSGGSCTAALFVKQFVPRVSKNEKPFRYAHLDIASVDIAVNDEVLGNGMSGRPTRSLIEFVSSYLKK</sequence>
<keyword evidence="2" id="KW-0031">Aminopeptidase</keyword>
<dbReference type="Proteomes" id="UP000193944">
    <property type="component" value="Unassembled WGS sequence"/>
</dbReference>
<keyword evidence="7" id="KW-1185">Reference proteome</keyword>
<dbReference type="GO" id="GO:0005737">
    <property type="term" value="C:cytoplasm"/>
    <property type="evidence" value="ECO:0007669"/>
    <property type="project" value="InterPro"/>
</dbReference>
<evidence type="ECO:0000313" key="7">
    <source>
        <dbReference type="Proteomes" id="UP000193944"/>
    </source>
</evidence>
<evidence type="ECO:0000313" key="6">
    <source>
        <dbReference type="EMBL" id="ORX82009.1"/>
    </source>
</evidence>
<gene>
    <name evidence="6" type="ORF">BCR32DRAFT_219739</name>
</gene>
<dbReference type="PRINTS" id="PR00481">
    <property type="entry name" value="LAMNOPPTDASE"/>
</dbReference>
<dbReference type="EMBL" id="MCFG01000105">
    <property type="protein sequence ID" value="ORX82009.1"/>
    <property type="molecule type" value="Genomic_DNA"/>
</dbReference>
<comment type="similarity">
    <text evidence="1">Belongs to the peptidase M17 family.</text>
</comment>
<reference evidence="6 7" key="1">
    <citation type="submission" date="2016-08" db="EMBL/GenBank/DDBJ databases">
        <title>A Parts List for Fungal Cellulosomes Revealed by Comparative Genomics.</title>
        <authorList>
            <consortium name="DOE Joint Genome Institute"/>
            <person name="Haitjema C.H."/>
            <person name="Gilmore S.P."/>
            <person name="Henske J.K."/>
            <person name="Solomon K.V."/>
            <person name="De Groot R."/>
            <person name="Kuo A."/>
            <person name="Mondo S.J."/>
            <person name="Salamov A.A."/>
            <person name="Labutti K."/>
            <person name="Zhao Z."/>
            <person name="Chiniquy J."/>
            <person name="Barry K."/>
            <person name="Brewer H.M."/>
            <person name="Purvine S.O."/>
            <person name="Wright A.T."/>
            <person name="Boxma B."/>
            <person name="Van Alen T."/>
            <person name="Hackstein J.H."/>
            <person name="Baker S.E."/>
            <person name="Grigoriev I.V."/>
            <person name="O'Malley M.A."/>
        </authorList>
    </citation>
    <scope>NUCLEOTIDE SEQUENCE [LARGE SCALE GENOMIC DNA]</scope>
    <source>
        <strain evidence="6 7">S4</strain>
    </source>
</reference>
<dbReference type="GO" id="GO:0006508">
    <property type="term" value="P:proteolysis"/>
    <property type="evidence" value="ECO:0007669"/>
    <property type="project" value="UniProtKB-KW"/>
</dbReference>
<feature type="domain" description="Cytosol aminopeptidase" evidence="5">
    <location>
        <begin position="363"/>
        <end position="370"/>
    </location>
</feature>
<dbReference type="InterPro" id="IPR000819">
    <property type="entry name" value="Peptidase_M17_C"/>
</dbReference>
<evidence type="ECO:0000256" key="4">
    <source>
        <dbReference type="ARBA" id="ARBA00022801"/>
    </source>
</evidence>
<dbReference type="SUPFAM" id="SSF53187">
    <property type="entry name" value="Zn-dependent exopeptidases"/>
    <property type="match status" value="1"/>
</dbReference>
<dbReference type="InterPro" id="IPR043472">
    <property type="entry name" value="Macro_dom-like"/>
</dbReference>
<organism evidence="6 7">
    <name type="scientific">Anaeromyces robustus</name>
    <dbReference type="NCBI Taxonomy" id="1754192"/>
    <lineage>
        <taxon>Eukaryota</taxon>
        <taxon>Fungi</taxon>
        <taxon>Fungi incertae sedis</taxon>
        <taxon>Chytridiomycota</taxon>
        <taxon>Chytridiomycota incertae sedis</taxon>
        <taxon>Neocallimastigomycetes</taxon>
        <taxon>Neocallimastigales</taxon>
        <taxon>Neocallimastigaceae</taxon>
        <taxon>Anaeromyces</taxon>
    </lineage>
</organism>
<evidence type="ECO:0000256" key="2">
    <source>
        <dbReference type="ARBA" id="ARBA00022438"/>
    </source>
</evidence>
<keyword evidence="4" id="KW-0378">Hydrolase</keyword>
<dbReference type="PROSITE" id="PS00631">
    <property type="entry name" value="CYTOSOL_AP"/>
    <property type="match status" value="1"/>
</dbReference>
<evidence type="ECO:0000256" key="3">
    <source>
        <dbReference type="ARBA" id="ARBA00022670"/>
    </source>
</evidence>
<protein>
    <recommendedName>
        <fullName evidence="5">Cytosol aminopeptidase domain-containing protein</fullName>
    </recommendedName>
</protein>
<dbReference type="SUPFAM" id="SSF52949">
    <property type="entry name" value="Macro domain-like"/>
    <property type="match status" value="1"/>
</dbReference>
<dbReference type="GO" id="GO:0070006">
    <property type="term" value="F:metalloaminopeptidase activity"/>
    <property type="evidence" value="ECO:0007669"/>
    <property type="project" value="InterPro"/>
</dbReference>
<dbReference type="AlphaFoldDB" id="A0A1Y1X8C9"/>
<reference evidence="6 7" key="2">
    <citation type="submission" date="2016-08" db="EMBL/GenBank/DDBJ databases">
        <title>Pervasive Adenine N6-methylation of Active Genes in Fungi.</title>
        <authorList>
            <consortium name="DOE Joint Genome Institute"/>
            <person name="Mondo S.J."/>
            <person name="Dannebaum R.O."/>
            <person name="Kuo R.C."/>
            <person name="Labutti K."/>
            <person name="Haridas S."/>
            <person name="Kuo A."/>
            <person name="Salamov A."/>
            <person name="Ahrendt S.R."/>
            <person name="Lipzen A."/>
            <person name="Sullivan W."/>
            <person name="Andreopoulos W.B."/>
            <person name="Clum A."/>
            <person name="Lindquist E."/>
            <person name="Daum C."/>
            <person name="Ramamoorthy G.K."/>
            <person name="Gryganskyi A."/>
            <person name="Culley D."/>
            <person name="Magnuson J.K."/>
            <person name="James T.Y."/>
            <person name="O'Malley M.A."/>
            <person name="Stajich J.E."/>
            <person name="Spatafora J.W."/>
            <person name="Visel A."/>
            <person name="Grigoriev I.V."/>
        </authorList>
    </citation>
    <scope>NUCLEOTIDE SEQUENCE [LARGE SCALE GENOMIC DNA]</scope>
    <source>
        <strain evidence="6 7">S4</strain>
    </source>
</reference>
<proteinExistence type="inferred from homology"/>
<dbReference type="OrthoDB" id="412814at2759"/>
<dbReference type="GO" id="GO:0030145">
    <property type="term" value="F:manganese ion binding"/>
    <property type="evidence" value="ECO:0007669"/>
    <property type="project" value="InterPro"/>
</dbReference>